<dbReference type="Pfam" id="PF02870">
    <property type="entry name" value="Methyltransf_1N"/>
    <property type="match status" value="1"/>
</dbReference>
<keyword evidence="6 9" id="KW-0227">DNA damage</keyword>
<dbReference type="Gene3D" id="3.30.160.70">
    <property type="entry name" value="Methylated DNA-protein cysteine methyltransferase domain"/>
    <property type="match status" value="1"/>
</dbReference>
<comment type="caution">
    <text evidence="12">The sequence shown here is derived from an EMBL/GenBank/DDBJ whole genome shotgun (WGS) entry which is preliminary data.</text>
</comment>
<keyword evidence="4 9" id="KW-0489">Methyltransferase</keyword>
<dbReference type="EC" id="2.1.1.63" evidence="9"/>
<dbReference type="FunFam" id="1.10.10.10:FF:000214">
    <property type="entry name" value="Methylated-DNA--protein-cysteine methyltransferase"/>
    <property type="match status" value="1"/>
</dbReference>
<evidence type="ECO:0000256" key="1">
    <source>
        <dbReference type="ARBA" id="ARBA00001286"/>
    </source>
</evidence>
<comment type="catalytic activity">
    <reaction evidence="1 9">
        <text>a 4-O-methyl-thymidine in DNA + L-cysteinyl-[protein] = a thymidine in DNA + S-methyl-L-cysteinyl-[protein]</text>
        <dbReference type="Rhea" id="RHEA:53428"/>
        <dbReference type="Rhea" id="RHEA-COMP:10131"/>
        <dbReference type="Rhea" id="RHEA-COMP:10132"/>
        <dbReference type="Rhea" id="RHEA-COMP:13555"/>
        <dbReference type="Rhea" id="RHEA-COMP:13556"/>
        <dbReference type="ChEBI" id="CHEBI:29950"/>
        <dbReference type="ChEBI" id="CHEBI:82612"/>
        <dbReference type="ChEBI" id="CHEBI:137386"/>
        <dbReference type="ChEBI" id="CHEBI:137387"/>
        <dbReference type="EC" id="2.1.1.63"/>
    </reaction>
</comment>
<feature type="domain" description="Methylguanine DNA methyltransferase ribonuclease-like" evidence="11">
    <location>
        <begin position="7"/>
        <end position="66"/>
    </location>
</feature>
<dbReference type="InterPro" id="IPR014048">
    <property type="entry name" value="MethylDNA_cys_MeTrfase_DNA-bd"/>
</dbReference>
<comment type="function">
    <text evidence="9">Involved in the cellular defense against the biological effects of O6-methylguanine (O6-MeG) and O4-methylthymine (O4-MeT) in DNA. Repairs the methylated nucleobase in DNA by stoichiometrically transferring the methyl group to a cysteine residue in the enzyme. This is a suicide reaction: the enzyme is irreversibly inactivated.</text>
</comment>
<dbReference type="SUPFAM" id="SSF53155">
    <property type="entry name" value="Methylated DNA-protein cysteine methyltransferase domain"/>
    <property type="match status" value="1"/>
</dbReference>
<feature type="active site" description="Nucleophile; methyl group acceptor" evidence="9">
    <location>
        <position position="124"/>
    </location>
</feature>
<dbReference type="Pfam" id="PF01035">
    <property type="entry name" value="DNA_binding_1"/>
    <property type="match status" value="1"/>
</dbReference>
<evidence type="ECO:0000256" key="2">
    <source>
        <dbReference type="ARBA" id="ARBA00008711"/>
    </source>
</evidence>
<evidence type="ECO:0000313" key="13">
    <source>
        <dbReference type="Proteomes" id="UP000589351"/>
    </source>
</evidence>
<dbReference type="Gene3D" id="1.10.10.10">
    <property type="entry name" value="Winged helix-like DNA-binding domain superfamily/Winged helix DNA-binding domain"/>
    <property type="match status" value="1"/>
</dbReference>
<dbReference type="InterPro" id="IPR036631">
    <property type="entry name" value="MGMT_N_sf"/>
</dbReference>
<reference evidence="12 13" key="1">
    <citation type="submission" date="2020-07" db="EMBL/GenBank/DDBJ databases">
        <authorList>
            <person name="Criscuolo A."/>
        </authorList>
    </citation>
    <scope>NUCLEOTIDE SEQUENCE [LARGE SCALE GENOMIC DNA]</scope>
    <source>
        <strain evidence="12">CIP111649</strain>
    </source>
</reference>
<evidence type="ECO:0000256" key="7">
    <source>
        <dbReference type="ARBA" id="ARBA00023204"/>
    </source>
</evidence>
<dbReference type="InterPro" id="IPR001497">
    <property type="entry name" value="MethylDNA_cys_MeTrfase_AS"/>
</dbReference>
<evidence type="ECO:0000256" key="4">
    <source>
        <dbReference type="ARBA" id="ARBA00022603"/>
    </source>
</evidence>
<evidence type="ECO:0000259" key="10">
    <source>
        <dbReference type="Pfam" id="PF01035"/>
    </source>
</evidence>
<dbReference type="GO" id="GO:0006307">
    <property type="term" value="P:DNA alkylation repair"/>
    <property type="evidence" value="ECO:0007669"/>
    <property type="project" value="UniProtKB-UniRule"/>
</dbReference>
<name>A0A6V7RFM8_9STAP</name>
<dbReference type="GO" id="GO:0032259">
    <property type="term" value="P:methylation"/>
    <property type="evidence" value="ECO:0007669"/>
    <property type="project" value="UniProtKB-KW"/>
</dbReference>
<dbReference type="Proteomes" id="UP000589351">
    <property type="component" value="Unassembled WGS sequence"/>
</dbReference>
<accession>A0A6V7RFM8</accession>
<keyword evidence="7 9" id="KW-0234">DNA repair</keyword>
<evidence type="ECO:0000256" key="8">
    <source>
        <dbReference type="ARBA" id="ARBA00049348"/>
    </source>
</evidence>
<comment type="miscellaneous">
    <text evidence="9">This enzyme catalyzes only one turnover and therefore is not strictly catalytic. According to one definition, an enzyme is a biocatalyst that acts repeatedly and over many reaction cycles.</text>
</comment>
<comment type="similarity">
    <text evidence="2 9">Belongs to the MGMT family.</text>
</comment>
<dbReference type="RefSeq" id="WP_185125509.1">
    <property type="nucleotide sequence ID" value="NZ_CAJEWD010000007.1"/>
</dbReference>
<evidence type="ECO:0000259" key="11">
    <source>
        <dbReference type="Pfam" id="PF02870"/>
    </source>
</evidence>
<keyword evidence="3 9" id="KW-0963">Cytoplasm</keyword>
<evidence type="ECO:0000313" key="12">
    <source>
        <dbReference type="EMBL" id="CAD2076474.1"/>
    </source>
</evidence>
<evidence type="ECO:0000256" key="5">
    <source>
        <dbReference type="ARBA" id="ARBA00022679"/>
    </source>
</evidence>
<organism evidence="12 13">
    <name type="scientific">Jeotgalicoccus meleagridis</name>
    <dbReference type="NCBI Taxonomy" id="2759181"/>
    <lineage>
        <taxon>Bacteria</taxon>
        <taxon>Bacillati</taxon>
        <taxon>Bacillota</taxon>
        <taxon>Bacilli</taxon>
        <taxon>Bacillales</taxon>
        <taxon>Staphylococcaceae</taxon>
        <taxon>Jeotgalicoccus</taxon>
    </lineage>
</organism>
<dbReference type="HAMAP" id="MF_00772">
    <property type="entry name" value="OGT"/>
    <property type="match status" value="1"/>
</dbReference>
<comment type="subcellular location">
    <subcellularLocation>
        <location evidence="9">Cytoplasm</location>
    </subcellularLocation>
</comment>
<gene>
    <name evidence="12" type="primary">ogt</name>
    <name evidence="12" type="ORF">JEODO184_00976</name>
</gene>
<sequence>MTKISYYKEFPVGWLEIQANGSAITNIDYREEGKSNSEENEIIKQCIDELEEYFQGKRQVFDVPIDVREQGTEFQRKVWQELTKIPYGETISYKTLAGRISGSNYSRAVANANGKNPISIIIPCHRVIASDGGLGGYTGGLNRKKVLLNIEASC</sequence>
<dbReference type="NCBIfam" id="TIGR00589">
    <property type="entry name" value="ogt"/>
    <property type="match status" value="1"/>
</dbReference>
<evidence type="ECO:0000256" key="9">
    <source>
        <dbReference type="HAMAP-Rule" id="MF_00772"/>
    </source>
</evidence>
<dbReference type="GO" id="GO:0003908">
    <property type="term" value="F:methylated-DNA-[protein]-cysteine S-methyltransferase activity"/>
    <property type="evidence" value="ECO:0007669"/>
    <property type="project" value="UniProtKB-UniRule"/>
</dbReference>
<dbReference type="InterPro" id="IPR036388">
    <property type="entry name" value="WH-like_DNA-bd_sf"/>
</dbReference>
<dbReference type="CDD" id="cd06445">
    <property type="entry name" value="ATase"/>
    <property type="match status" value="1"/>
</dbReference>
<dbReference type="PANTHER" id="PTHR10815:SF13">
    <property type="entry name" value="METHYLATED-DNA--PROTEIN-CYSTEINE METHYLTRANSFERASE"/>
    <property type="match status" value="1"/>
</dbReference>
<proteinExistence type="inferred from homology"/>
<keyword evidence="13" id="KW-1185">Reference proteome</keyword>
<dbReference type="InterPro" id="IPR008332">
    <property type="entry name" value="MethylG_MeTrfase_N"/>
</dbReference>
<evidence type="ECO:0000256" key="6">
    <source>
        <dbReference type="ARBA" id="ARBA00022763"/>
    </source>
</evidence>
<dbReference type="InterPro" id="IPR036217">
    <property type="entry name" value="MethylDNA_cys_MeTrfase_DNAb"/>
</dbReference>
<evidence type="ECO:0000256" key="3">
    <source>
        <dbReference type="ARBA" id="ARBA00022490"/>
    </source>
</evidence>
<keyword evidence="5 9" id="KW-0808">Transferase</keyword>
<dbReference type="AlphaFoldDB" id="A0A6V7RFM8"/>
<comment type="catalytic activity">
    <reaction evidence="8 9">
        <text>a 6-O-methyl-2'-deoxyguanosine in DNA + L-cysteinyl-[protein] = S-methyl-L-cysteinyl-[protein] + a 2'-deoxyguanosine in DNA</text>
        <dbReference type="Rhea" id="RHEA:24000"/>
        <dbReference type="Rhea" id="RHEA-COMP:10131"/>
        <dbReference type="Rhea" id="RHEA-COMP:10132"/>
        <dbReference type="Rhea" id="RHEA-COMP:11367"/>
        <dbReference type="Rhea" id="RHEA-COMP:11368"/>
        <dbReference type="ChEBI" id="CHEBI:29950"/>
        <dbReference type="ChEBI" id="CHEBI:82612"/>
        <dbReference type="ChEBI" id="CHEBI:85445"/>
        <dbReference type="ChEBI" id="CHEBI:85448"/>
        <dbReference type="EC" id="2.1.1.63"/>
    </reaction>
</comment>
<dbReference type="PROSITE" id="PS00374">
    <property type="entry name" value="MGMT"/>
    <property type="match status" value="1"/>
</dbReference>
<protein>
    <recommendedName>
        <fullName evidence="9">Methylated-DNA--protein-cysteine methyltransferase</fullName>
        <ecNumber evidence="9">2.1.1.63</ecNumber>
    </recommendedName>
    <alternativeName>
        <fullName evidence="9">6-O-methylguanine-DNA methyltransferase</fullName>
        <shortName evidence="9">MGMT</shortName>
    </alternativeName>
    <alternativeName>
        <fullName evidence="9">O-6-methylguanine-DNA-alkyltransferase</fullName>
    </alternativeName>
</protein>
<dbReference type="InterPro" id="IPR023546">
    <property type="entry name" value="MGMT"/>
</dbReference>
<dbReference type="SUPFAM" id="SSF46767">
    <property type="entry name" value="Methylated DNA-protein cysteine methyltransferase, C-terminal domain"/>
    <property type="match status" value="1"/>
</dbReference>
<dbReference type="EMBL" id="CAJEWD010000007">
    <property type="protein sequence ID" value="CAD2076474.1"/>
    <property type="molecule type" value="Genomic_DNA"/>
</dbReference>
<dbReference type="PANTHER" id="PTHR10815">
    <property type="entry name" value="METHYLATED-DNA--PROTEIN-CYSTEINE METHYLTRANSFERASE"/>
    <property type="match status" value="1"/>
</dbReference>
<dbReference type="GO" id="GO:0005737">
    <property type="term" value="C:cytoplasm"/>
    <property type="evidence" value="ECO:0007669"/>
    <property type="project" value="UniProtKB-SubCell"/>
</dbReference>
<feature type="domain" description="Methylated-DNA-[protein]-cysteine S-methyltransferase DNA binding" evidence="10">
    <location>
        <begin position="73"/>
        <end position="152"/>
    </location>
</feature>